<organism evidence="2">
    <name type="scientific">hydrothermal vent metagenome</name>
    <dbReference type="NCBI Taxonomy" id="652676"/>
    <lineage>
        <taxon>unclassified sequences</taxon>
        <taxon>metagenomes</taxon>
        <taxon>ecological metagenomes</taxon>
    </lineage>
</organism>
<evidence type="ECO:0000313" key="2">
    <source>
        <dbReference type="EMBL" id="VAW97409.1"/>
    </source>
</evidence>
<evidence type="ECO:0000259" key="1">
    <source>
        <dbReference type="Pfam" id="PF12973"/>
    </source>
</evidence>
<gene>
    <name evidence="2" type="ORF">MNBD_GAMMA21-2508</name>
</gene>
<dbReference type="AlphaFoldDB" id="A0A3B1AGK1"/>
<sequence>MSGQVTGQSKQVFIDDASTSWQPFGAMTGVSFISLAEPVPEGSIHRAKLTQGTIIPCHTHPVDEFVFVLSGTLETGGRRCEAGTFWTTPAHTRQGPHVAITETEIITIRLGALGEFEP</sequence>
<reference evidence="2" key="1">
    <citation type="submission" date="2018-06" db="EMBL/GenBank/DDBJ databases">
        <authorList>
            <person name="Zhirakovskaya E."/>
        </authorList>
    </citation>
    <scope>NUCLEOTIDE SEQUENCE</scope>
</reference>
<name>A0A3B1AGK1_9ZZZZ</name>
<dbReference type="InterPro" id="IPR014710">
    <property type="entry name" value="RmlC-like_jellyroll"/>
</dbReference>
<dbReference type="EMBL" id="UOFR01000049">
    <property type="protein sequence ID" value="VAW97409.1"/>
    <property type="molecule type" value="Genomic_DNA"/>
</dbReference>
<dbReference type="SUPFAM" id="SSF51182">
    <property type="entry name" value="RmlC-like cupins"/>
    <property type="match status" value="1"/>
</dbReference>
<dbReference type="Pfam" id="PF12973">
    <property type="entry name" value="Cupin_7"/>
    <property type="match status" value="1"/>
</dbReference>
<dbReference type="InterPro" id="IPR025979">
    <property type="entry name" value="ChrR-like_cupin_dom"/>
</dbReference>
<accession>A0A3B1AGK1</accession>
<feature type="domain" description="ChrR-like cupin" evidence="1">
    <location>
        <begin position="10"/>
        <end position="113"/>
    </location>
</feature>
<proteinExistence type="predicted"/>
<dbReference type="InterPro" id="IPR011051">
    <property type="entry name" value="RmlC_Cupin_sf"/>
</dbReference>
<dbReference type="Gene3D" id="2.60.120.10">
    <property type="entry name" value="Jelly Rolls"/>
    <property type="match status" value="1"/>
</dbReference>
<protein>
    <recommendedName>
        <fullName evidence="1">ChrR-like cupin domain-containing protein</fullName>
    </recommendedName>
</protein>